<protein>
    <submittedName>
        <fullName evidence="1">Uncharacterized protein</fullName>
    </submittedName>
</protein>
<reference evidence="2" key="1">
    <citation type="submission" date="2016-09" db="EMBL/GenBank/DDBJ databases">
        <authorList>
            <person name="Koehorst J."/>
        </authorList>
    </citation>
    <scope>NUCLEOTIDE SEQUENCE [LARGE SCALE GENOMIC DNA]</scope>
</reference>
<dbReference type="KEGG" id="agl:PYTT_1448"/>
<dbReference type="AlphaFoldDB" id="A0A1H6LUI4"/>
<dbReference type="EMBL" id="LT629973">
    <property type="protein sequence ID" value="SEH88501.1"/>
    <property type="molecule type" value="Genomic_DNA"/>
</dbReference>
<dbReference type="Proteomes" id="UP000176204">
    <property type="component" value="Chromosome I"/>
</dbReference>
<accession>A0A1H6LUI4</accession>
<keyword evidence="2" id="KW-1185">Reference proteome</keyword>
<organism evidence="1 2">
    <name type="scientific">Akkermansia glycaniphila</name>
    <dbReference type="NCBI Taxonomy" id="1679444"/>
    <lineage>
        <taxon>Bacteria</taxon>
        <taxon>Pseudomonadati</taxon>
        <taxon>Verrucomicrobiota</taxon>
        <taxon>Verrucomicrobiia</taxon>
        <taxon>Verrucomicrobiales</taxon>
        <taxon>Akkermansiaceae</taxon>
        <taxon>Akkermansia</taxon>
    </lineage>
</organism>
<evidence type="ECO:0000313" key="1">
    <source>
        <dbReference type="EMBL" id="SEH88501.1"/>
    </source>
</evidence>
<proteinExistence type="predicted"/>
<dbReference type="RefSeq" id="WP_281491758.1">
    <property type="nucleotide sequence ID" value="NZ_LIGX01000001.1"/>
</dbReference>
<gene>
    <name evidence="1" type="ORF">PYTT_1448</name>
</gene>
<evidence type="ECO:0000313" key="2">
    <source>
        <dbReference type="Proteomes" id="UP000176204"/>
    </source>
</evidence>
<name>A0A1H6LUI4_9BACT</name>
<sequence>MDELPGTTMQQKPCRAIGWNHIIKTPSRVTGTLEGVYWNGCFL</sequence>